<comment type="caution">
    <text evidence="1">The sequence shown here is derived from an EMBL/GenBank/DDBJ whole genome shotgun (WGS) entry which is preliminary data.</text>
</comment>
<protein>
    <recommendedName>
        <fullName evidence="3">DUF4292 domain-containing protein</fullName>
    </recommendedName>
</protein>
<dbReference type="Proteomes" id="UP000286715">
    <property type="component" value="Unassembled WGS sequence"/>
</dbReference>
<name>A0A401XLA9_9FLAO</name>
<evidence type="ECO:0000313" key="1">
    <source>
        <dbReference type="EMBL" id="GCD77825.1"/>
    </source>
</evidence>
<dbReference type="OrthoDB" id="1122661at2"/>
<dbReference type="Pfam" id="PF14125">
    <property type="entry name" value="DUF4292"/>
    <property type="match status" value="1"/>
</dbReference>
<gene>
    <name evidence="1" type="ORF">JCM31826_13070</name>
</gene>
<keyword evidence="2" id="KW-1185">Reference proteome</keyword>
<dbReference type="EMBL" id="BHZE01000011">
    <property type="protein sequence ID" value="GCD77825.1"/>
    <property type="molecule type" value="Genomic_DNA"/>
</dbReference>
<proteinExistence type="predicted"/>
<sequence length="254" mass="28815">MKYFISAILALSLVVGCKSKRTVVTTPSAPSEPSIAESILSRITSQPYLTLRGKGQYQDNSSTQSFRYEIRIQNEDRLLVEMSDPLLGLRIARLYADRDTIVFINRAQRQYAAGGRTTLHQIVGLEVETDDLIRLLKALPVRWNAPWEGMQREPDMIHLYSIIPINAFDKVTGELHITGFDFKIRKQILSNIPYRLTAEYEYAGEDPFAPKQIALHLTANGNFLKLQLVNDRLQTDSFDIKIPEVPNGYAPVSF</sequence>
<organism evidence="1 2">
    <name type="scientific">Thermaurantimonas aggregans</name>
    <dbReference type="NCBI Taxonomy" id="2173829"/>
    <lineage>
        <taxon>Bacteria</taxon>
        <taxon>Pseudomonadati</taxon>
        <taxon>Bacteroidota</taxon>
        <taxon>Flavobacteriia</taxon>
        <taxon>Flavobacteriales</taxon>
        <taxon>Schleiferiaceae</taxon>
        <taxon>Thermaurantimonas</taxon>
    </lineage>
</organism>
<accession>A0A401XLA9</accession>
<dbReference type="InterPro" id="IPR025634">
    <property type="entry name" value="DUF4292"/>
</dbReference>
<dbReference type="PROSITE" id="PS51257">
    <property type="entry name" value="PROKAR_LIPOPROTEIN"/>
    <property type="match status" value="1"/>
</dbReference>
<evidence type="ECO:0008006" key="3">
    <source>
        <dbReference type="Google" id="ProtNLM"/>
    </source>
</evidence>
<reference evidence="1 2" key="1">
    <citation type="submission" date="2018-11" db="EMBL/GenBank/DDBJ databases">
        <title>Schleiferia aggregans sp. nov., a moderately thermophilic heterotrophic bacterium isolated from microbial mats at a terrestrial hot spring.</title>
        <authorList>
            <person name="Iino T."/>
            <person name="Ohkuma M."/>
            <person name="Haruta S."/>
        </authorList>
    </citation>
    <scope>NUCLEOTIDE SEQUENCE [LARGE SCALE GENOMIC DNA]</scope>
    <source>
        <strain evidence="1 2">LA</strain>
    </source>
</reference>
<evidence type="ECO:0000313" key="2">
    <source>
        <dbReference type="Proteomes" id="UP000286715"/>
    </source>
</evidence>
<dbReference type="AlphaFoldDB" id="A0A401XLA9"/>
<dbReference type="RefSeq" id="WP_124397892.1">
    <property type="nucleotide sequence ID" value="NZ_BHZE01000011.1"/>
</dbReference>
<dbReference type="Gene3D" id="2.50.20.10">
    <property type="entry name" value="Lipoprotein localisation LolA/LolB/LppX"/>
    <property type="match status" value="1"/>
</dbReference>